<sequence>MLPPPELGNLPEIEHITRAASMAQNGRDALSKFVIRDEYIPKLVPLVSVAEDLESLADLHRLCNIMKALILLNDNTIIETVVTDPLILGVVGALEYDPEFPTHKANHRQYLADQSRYKEVVPIKDPLIRRKIRSTWRLQYLKDVVLARILDDPTFSVLNSLIFFNQVDIVNHIQTNAAFLKELFGVFDPRNTNAKRKDDAVQFLHQCAAIAKNLQVPARANLFANLISHGLFAVIAFAIKHENPAMRTTGIDILVALLDHDPLMMRGYMLKAVNEKKTPLTDTLIELLHTEIDLGVKNQLADAIKVLLDPHIPIQEMMSRAGSDPSKPRPSILNDAFVQHHFDESAKKLFVPLRQLENRATLNDMTLHEVALLAHLVDVLTFFVRQHLYRSRTFVHSESLAPRVAQLLKAPQKHLKLTALKFFRMLISLQDTFYQALMTHNNTFGLIIDIVYETMPRDNLLNSACLELFEFIKRENIKPFVLHVVEKYHDKLKDITYVDTFQDLILRYEQMQGYGAEMDSTLFTQEETPTRRIQPNGQRWHGVKEMDAAEEEYFDTSDDEDQFDNAAIAAHAQNGSASPVVKPLVDYPDDDDDPMDTESAEQKQQMDVPSAEPTTPVSAVQAPPERLSEKRRREEEDEDELVKLTSTPKRRSSSSSSGGSGFLRGKRAIAIGSNDRGTTHGLGGMAANAAPKRIAINLGSNTAKPSLSDIHSSSGTADESGEKDTREENQPGEGR</sequence>
<accession>A0A3A2ZPE9</accession>
<keyword evidence="6" id="KW-1185">Reference proteome</keyword>
<keyword evidence="2" id="KW-0539">Nucleus</keyword>
<dbReference type="GO" id="GO:0072542">
    <property type="term" value="F:protein phosphatase activator activity"/>
    <property type="evidence" value="ECO:0007669"/>
    <property type="project" value="TreeGrafter"/>
</dbReference>
<feature type="region of interest" description="Disordered" evidence="3">
    <location>
        <begin position="700"/>
        <end position="735"/>
    </location>
</feature>
<reference evidence="6" key="1">
    <citation type="submission" date="2017-02" db="EMBL/GenBank/DDBJ databases">
        <authorList>
            <person name="Tafer H."/>
            <person name="Lopandic K."/>
        </authorList>
    </citation>
    <scope>NUCLEOTIDE SEQUENCE [LARGE SCALE GENOMIC DNA]</scope>
    <source>
        <strain evidence="6">CBS 366.77</strain>
    </source>
</reference>
<dbReference type="PANTHER" id="PTHR23318">
    <property type="entry name" value="ATP SYNTHASE GAMMA-RELATED"/>
    <property type="match status" value="1"/>
</dbReference>
<dbReference type="OrthoDB" id="27483at2759"/>
<feature type="region of interest" description="Disordered" evidence="3">
    <location>
        <begin position="571"/>
        <end position="685"/>
    </location>
</feature>
<feature type="compositionally biased region" description="Polar residues" evidence="3">
    <location>
        <begin position="602"/>
        <end position="618"/>
    </location>
</feature>
<feature type="domain" description="Serine/threonine-protein phosphatase 4 regulatory subunit 3-like central" evidence="4">
    <location>
        <begin position="12"/>
        <end position="510"/>
    </location>
</feature>
<feature type="compositionally biased region" description="Polar residues" evidence="3">
    <location>
        <begin position="700"/>
        <end position="717"/>
    </location>
</feature>
<evidence type="ECO:0000313" key="6">
    <source>
        <dbReference type="Proteomes" id="UP000266188"/>
    </source>
</evidence>
<dbReference type="InterPro" id="IPR051137">
    <property type="entry name" value="PP4R3-like"/>
</dbReference>
<comment type="subcellular location">
    <subcellularLocation>
        <location evidence="1">Nucleus</location>
    </subcellularLocation>
</comment>
<dbReference type="GO" id="GO:0006974">
    <property type="term" value="P:DNA damage response"/>
    <property type="evidence" value="ECO:0007669"/>
    <property type="project" value="TreeGrafter"/>
</dbReference>
<feature type="compositionally biased region" description="Basic and acidic residues" evidence="3">
    <location>
        <begin position="720"/>
        <end position="735"/>
    </location>
</feature>
<protein>
    <recommendedName>
        <fullName evidence="4">Serine/threonine-protein phosphatase 4 regulatory subunit 3-like central domain-containing protein</fullName>
    </recommendedName>
</protein>
<feature type="compositionally biased region" description="Acidic residues" evidence="3">
    <location>
        <begin position="587"/>
        <end position="599"/>
    </location>
</feature>
<dbReference type="EMBL" id="MVGC01000467">
    <property type="protein sequence ID" value="RJE18971.1"/>
    <property type="molecule type" value="Genomic_DNA"/>
</dbReference>
<proteinExistence type="predicted"/>
<organism evidence="5 6">
    <name type="scientific">Aspergillus sclerotialis</name>
    <dbReference type="NCBI Taxonomy" id="2070753"/>
    <lineage>
        <taxon>Eukaryota</taxon>
        <taxon>Fungi</taxon>
        <taxon>Dikarya</taxon>
        <taxon>Ascomycota</taxon>
        <taxon>Pezizomycotina</taxon>
        <taxon>Eurotiomycetes</taxon>
        <taxon>Eurotiomycetidae</taxon>
        <taxon>Eurotiales</taxon>
        <taxon>Aspergillaceae</taxon>
        <taxon>Aspergillus</taxon>
        <taxon>Aspergillus subgen. Polypaecilum</taxon>
    </lineage>
</organism>
<evidence type="ECO:0000313" key="5">
    <source>
        <dbReference type="EMBL" id="RJE18971.1"/>
    </source>
</evidence>
<dbReference type="GO" id="GO:0030289">
    <property type="term" value="C:protein phosphatase 4 complex"/>
    <property type="evidence" value="ECO:0007669"/>
    <property type="project" value="TreeGrafter"/>
</dbReference>
<dbReference type="STRING" id="2070753.A0A3A2ZPE9"/>
<evidence type="ECO:0000256" key="3">
    <source>
        <dbReference type="SAM" id="MobiDB-lite"/>
    </source>
</evidence>
<dbReference type="Pfam" id="PF04802">
    <property type="entry name" value="PP4R3"/>
    <property type="match status" value="1"/>
</dbReference>
<dbReference type="SUPFAM" id="SSF48371">
    <property type="entry name" value="ARM repeat"/>
    <property type="match status" value="1"/>
</dbReference>
<dbReference type="GO" id="GO:0005654">
    <property type="term" value="C:nucleoplasm"/>
    <property type="evidence" value="ECO:0007669"/>
    <property type="project" value="TreeGrafter"/>
</dbReference>
<dbReference type="AlphaFoldDB" id="A0A3A2ZPE9"/>
<dbReference type="InterPro" id="IPR006887">
    <property type="entry name" value="P4R3-like_central_dom"/>
</dbReference>
<evidence type="ECO:0000259" key="4">
    <source>
        <dbReference type="Pfam" id="PF04802"/>
    </source>
</evidence>
<name>A0A3A2ZPE9_9EURO</name>
<evidence type="ECO:0000256" key="2">
    <source>
        <dbReference type="ARBA" id="ARBA00023242"/>
    </source>
</evidence>
<dbReference type="Proteomes" id="UP000266188">
    <property type="component" value="Unassembled WGS sequence"/>
</dbReference>
<dbReference type="InterPro" id="IPR016024">
    <property type="entry name" value="ARM-type_fold"/>
</dbReference>
<evidence type="ECO:0000256" key="1">
    <source>
        <dbReference type="ARBA" id="ARBA00004123"/>
    </source>
</evidence>
<dbReference type="PANTHER" id="PTHR23318:SF0">
    <property type="entry name" value="SERINE_THREONINE-PROTEIN PHOSPHATASE 4 REGULATORY SUBUNIT 3"/>
    <property type="match status" value="1"/>
</dbReference>
<comment type="caution">
    <text evidence="5">The sequence shown here is derived from an EMBL/GenBank/DDBJ whole genome shotgun (WGS) entry which is preliminary data.</text>
</comment>
<gene>
    <name evidence="5" type="ORF">PHISCL_08693</name>
</gene>